<accession>A0A1W2G8H8</accession>
<gene>
    <name evidence="3" type="ORF">SAMN04488029_1338</name>
</gene>
<proteinExistence type="predicted"/>
<dbReference type="Pfam" id="PF13439">
    <property type="entry name" value="Glyco_transf_4"/>
    <property type="match status" value="1"/>
</dbReference>
<dbReference type="InterPro" id="IPR001296">
    <property type="entry name" value="Glyco_trans_1"/>
</dbReference>
<dbReference type="PANTHER" id="PTHR45947">
    <property type="entry name" value="SULFOQUINOVOSYL TRANSFERASE SQD2"/>
    <property type="match status" value="1"/>
</dbReference>
<keyword evidence="3" id="KW-0808">Transferase</keyword>
<dbReference type="SUPFAM" id="SSF53756">
    <property type="entry name" value="UDP-Glycosyltransferase/glycogen phosphorylase"/>
    <property type="match status" value="1"/>
</dbReference>
<feature type="domain" description="Glycosyl transferase family 1" evidence="1">
    <location>
        <begin position="212"/>
        <end position="368"/>
    </location>
</feature>
<keyword evidence="3" id="KW-0328">Glycosyltransferase</keyword>
<feature type="domain" description="Glycosyltransferase subfamily 4-like N-terminal" evidence="2">
    <location>
        <begin position="16"/>
        <end position="192"/>
    </location>
</feature>
<dbReference type="PANTHER" id="PTHR45947:SF3">
    <property type="entry name" value="SULFOQUINOVOSYL TRANSFERASE SQD2"/>
    <property type="match status" value="1"/>
</dbReference>
<evidence type="ECO:0000313" key="4">
    <source>
        <dbReference type="Proteomes" id="UP000192472"/>
    </source>
</evidence>
<dbReference type="STRING" id="692418.SAMN04488029_1338"/>
<dbReference type="EMBL" id="FWYF01000001">
    <property type="protein sequence ID" value="SMD32977.1"/>
    <property type="molecule type" value="Genomic_DNA"/>
</dbReference>
<evidence type="ECO:0000259" key="2">
    <source>
        <dbReference type="Pfam" id="PF13439"/>
    </source>
</evidence>
<reference evidence="3 4" key="1">
    <citation type="submission" date="2017-04" db="EMBL/GenBank/DDBJ databases">
        <authorList>
            <person name="Afonso C.L."/>
            <person name="Miller P.J."/>
            <person name="Scott M.A."/>
            <person name="Spackman E."/>
            <person name="Goraichik I."/>
            <person name="Dimitrov K.M."/>
            <person name="Suarez D.L."/>
            <person name="Swayne D.E."/>
        </authorList>
    </citation>
    <scope>NUCLEOTIDE SEQUENCE [LARGE SCALE GENOMIC DNA]</scope>
    <source>
        <strain evidence="3 4">DSM 26133</strain>
    </source>
</reference>
<protein>
    <submittedName>
        <fullName evidence="3">Alpha-1,6-mannosyltransferase</fullName>
    </submittedName>
</protein>
<evidence type="ECO:0000259" key="1">
    <source>
        <dbReference type="Pfam" id="PF00534"/>
    </source>
</evidence>
<dbReference type="GO" id="GO:0016758">
    <property type="term" value="F:hexosyltransferase activity"/>
    <property type="evidence" value="ECO:0007669"/>
    <property type="project" value="TreeGrafter"/>
</dbReference>
<dbReference type="InterPro" id="IPR028098">
    <property type="entry name" value="Glyco_trans_4-like_N"/>
</dbReference>
<sequence>MFCLVDCNNFWSPSGGGVRRYHLEKLKYFKRRADIEYVFVMHDTKTYTEKVSDNVTIEHLSVPKVLGQWEYRYLIRQSVLEPLLLKLNPDAIEVGSPYFMPKMVNSIVRKHQLKAKVFGFWHADFPVTYVRRFLNRMPFSLAEKGEAIAWKFARKHYNAMDSVLVSSQLVIDRMQDNGMRNIQFVPLGVDIDAFHPQRRDEGLVNKLRAGQSDRLILFFPHRFCQEKGLRLLLDAYPLLCKRLKCEPTLLLAGMGPDIRLVEAAASEYEHIHHLGFVKEVADMATYYASADLGFALSSWETFGLSLVESLSAGLPLIAANDGAAKEHIEKSGAGFVLDEPTVEKLCEKIVAFANLKNKSKLQASARNYAGKLSWKNCFDRQLSIYKTS</sequence>
<dbReference type="InterPro" id="IPR050194">
    <property type="entry name" value="Glycosyltransferase_grp1"/>
</dbReference>
<keyword evidence="4" id="KW-1185">Reference proteome</keyword>
<dbReference type="Gene3D" id="3.40.50.2000">
    <property type="entry name" value="Glycogen Phosphorylase B"/>
    <property type="match status" value="2"/>
</dbReference>
<dbReference type="AlphaFoldDB" id="A0A1W2G8H8"/>
<dbReference type="Proteomes" id="UP000192472">
    <property type="component" value="Unassembled WGS sequence"/>
</dbReference>
<name>A0A1W2G8H8_REIFA</name>
<dbReference type="Pfam" id="PF00534">
    <property type="entry name" value="Glycos_transf_1"/>
    <property type="match status" value="1"/>
</dbReference>
<organism evidence="3 4">
    <name type="scientific">Reichenbachiella faecimaris</name>
    <dbReference type="NCBI Taxonomy" id="692418"/>
    <lineage>
        <taxon>Bacteria</taxon>
        <taxon>Pseudomonadati</taxon>
        <taxon>Bacteroidota</taxon>
        <taxon>Cytophagia</taxon>
        <taxon>Cytophagales</taxon>
        <taxon>Reichenbachiellaceae</taxon>
        <taxon>Reichenbachiella</taxon>
    </lineage>
</organism>
<evidence type="ECO:0000313" key="3">
    <source>
        <dbReference type="EMBL" id="SMD32977.1"/>
    </source>
</evidence>